<keyword evidence="12" id="KW-0282">Flagellum</keyword>
<proteinExistence type="inferred from homology"/>
<evidence type="ECO:0000313" key="13">
    <source>
        <dbReference type="Proteomes" id="UP000238196"/>
    </source>
</evidence>
<dbReference type="InterPro" id="IPR019301">
    <property type="entry name" value="Flagellar_prot_FlgJ_N"/>
</dbReference>
<keyword evidence="9" id="KW-0961">Cell wall biogenesis/degradation</keyword>
<dbReference type="GO" id="GO:0071973">
    <property type="term" value="P:bacterial-type flagellum-dependent cell motility"/>
    <property type="evidence" value="ECO:0007669"/>
    <property type="project" value="TreeGrafter"/>
</dbReference>
<keyword evidence="12" id="KW-0966">Cell projection</keyword>
<keyword evidence="8" id="KW-0326">Glycosidase</keyword>
<protein>
    <recommendedName>
        <fullName evidence="5">Peptidoglycan hydrolase FlgJ</fullName>
    </recommendedName>
    <alternativeName>
        <fullName evidence="10">Muramidase FlgJ</fullName>
    </alternativeName>
</protein>
<name>A0A2S5KUM6_9PROT</name>
<dbReference type="PANTHER" id="PTHR33308:SF9">
    <property type="entry name" value="PEPTIDOGLYCAN HYDROLASE FLGJ"/>
    <property type="match status" value="1"/>
</dbReference>
<dbReference type="Proteomes" id="UP000238196">
    <property type="component" value="Unassembled WGS sequence"/>
</dbReference>
<dbReference type="Pfam" id="PF01832">
    <property type="entry name" value="Glucosaminidase"/>
    <property type="match status" value="1"/>
</dbReference>
<comment type="similarity">
    <text evidence="3">In the N-terminal section; belongs to the FlgJ family.</text>
</comment>
<evidence type="ECO:0000256" key="6">
    <source>
        <dbReference type="ARBA" id="ARBA00022764"/>
    </source>
</evidence>
<dbReference type="GO" id="GO:0071555">
    <property type="term" value="P:cell wall organization"/>
    <property type="evidence" value="ECO:0007669"/>
    <property type="project" value="UniProtKB-KW"/>
</dbReference>
<accession>A0A2S5KUM6</accession>
<feature type="domain" description="Mannosyl-glycoprotein endo-beta-N-acetylglucosamidase-like" evidence="11">
    <location>
        <begin position="175"/>
        <end position="339"/>
    </location>
</feature>
<evidence type="ECO:0000256" key="9">
    <source>
        <dbReference type="ARBA" id="ARBA00023316"/>
    </source>
</evidence>
<dbReference type="GO" id="GO:0016798">
    <property type="term" value="F:hydrolase activity, acting on glycosyl bonds"/>
    <property type="evidence" value="ECO:0007669"/>
    <property type="project" value="UniProtKB-KW"/>
</dbReference>
<evidence type="ECO:0000256" key="10">
    <source>
        <dbReference type="ARBA" id="ARBA00030835"/>
    </source>
</evidence>
<keyword evidence="6" id="KW-0574">Periplasm</keyword>
<evidence type="ECO:0000259" key="11">
    <source>
        <dbReference type="SMART" id="SM00047"/>
    </source>
</evidence>
<sequence length="341" mass="37044">MIGQTTSQSQVFTDLNRLQSLQHEVKTSESPEAIKKVAQQFESLFVNQMLKSMREANQSINPDGIFNSSEMNFYQDMLDQQMGINISESGGIGLSDFLTRQLTHGSSGSSSHSESKKDVTQVDSSIRHFLASHGNASSSSGNSNLDMDALYASLMAKQGGNSVQGTGSFSSAYSADGGDIDSADEFVQALYPEAKQVADSMGADPKYLLAQAALESGWGQRMILNEDGSNSHNLFGIKADGNWDGKTTVTSTLEYRNGVPVRENAYFRSYDTYADSFADYLSFLKQNGRYQQALANSTNGEAYVQELQKAGYATDPNYASKISQIARSDRMNSALGGLNQL</sequence>
<dbReference type="InterPro" id="IPR002901">
    <property type="entry name" value="MGlyc_endo_b_GlcNAc-like_dom"/>
</dbReference>
<evidence type="ECO:0000256" key="5">
    <source>
        <dbReference type="ARBA" id="ARBA00013433"/>
    </source>
</evidence>
<evidence type="ECO:0000256" key="3">
    <source>
        <dbReference type="ARBA" id="ARBA00006880"/>
    </source>
</evidence>
<keyword evidence="7 12" id="KW-0378">Hydrolase</keyword>
<dbReference type="InterPro" id="IPR013377">
    <property type="entry name" value="FlgJ"/>
</dbReference>
<dbReference type="Pfam" id="PF10135">
    <property type="entry name" value="Rod-binding"/>
    <property type="match status" value="1"/>
</dbReference>
<evidence type="ECO:0000256" key="1">
    <source>
        <dbReference type="ARBA" id="ARBA00002954"/>
    </source>
</evidence>
<evidence type="ECO:0000256" key="7">
    <source>
        <dbReference type="ARBA" id="ARBA00022801"/>
    </source>
</evidence>
<dbReference type="InterPro" id="IPR051056">
    <property type="entry name" value="Glycosyl_Hydrolase_73"/>
</dbReference>
<dbReference type="GO" id="GO:0004040">
    <property type="term" value="F:amidase activity"/>
    <property type="evidence" value="ECO:0007669"/>
    <property type="project" value="InterPro"/>
</dbReference>
<organism evidence="12 13">
    <name type="scientific">Proteobacteria bacterium 228</name>
    <dbReference type="NCBI Taxonomy" id="2083153"/>
    <lineage>
        <taxon>Bacteria</taxon>
        <taxon>Pseudomonadati</taxon>
        <taxon>Pseudomonadota</taxon>
    </lineage>
</organism>
<evidence type="ECO:0000256" key="2">
    <source>
        <dbReference type="ARBA" id="ARBA00004418"/>
    </source>
</evidence>
<dbReference type="GO" id="GO:0044780">
    <property type="term" value="P:bacterial-type flagellum assembly"/>
    <property type="evidence" value="ECO:0007669"/>
    <property type="project" value="InterPro"/>
</dbReference>
<comment type="caution">
    <text evidence="12">The sequence shown here is derived from an EMBL/GenBank/DDBJ whole genome shotgun (WGS) entry which is preliminary data.</text>
</comment>
<comment type="function">
    <text evidence="1">Flagellum-specific muramidase which hydrolyzes the peptidoglycan layer to assemble the rod structure in the periplasmic space.</text>
</comment>
<dbReference type="OrthoDB" id="289937at2"/>
<dbReference type="EMBL" id="PRLP01000015">
    <property type="protein sequence ID" value="PPC78460.1"/>
    <property type="molecule type" value="Genomic_DNA"/>
</dbReference>
<dbReference type="NCBIfam" id="TIGR02541">
    <property type="entry name" value="flagell_FlgJ"/>
    <property type="match status" value="1"/>
</dbReference>
<evidence type="ECO:0000256" key="4">
    <source>
        <dbReference type="ARBA" id="ARBA00007974"/>
    </source>
</evidence>
<comment type="similarity">
    <text evidence="4">In the C-terminal section; belongs to the glycosyl hydrolase 73 family.</text>
</comment>
<dbReference type="Gene3D" id="1.10.530.10">
    <property type="match status" value="1"/>
</dbReference>
<keyword evidence="12" id="KW-0969">Cilium</keyword>
<dbReference type="Gene3D" id="2.10.70.40">
    <property type="entry name" value="peptidoglycan hydrolase"/>
    <property type="match status" value="1"/>
</dbReference>
<evidence type="ECO:0000256" key="8">
    <source>
        <dbReference type="ARBA" id="ARBA00023295"/>
    </source>
</evidence>
<dbReference type="AlphaFoldDB" id="A0A2S5KUM6"/>
<dbReference type="PANTHER" id="PTHR33308">
    <property type="entry name" value="PEPTIDOGLYCAN HYDROLASE FLGJ"/>
    <property type="match status" value="1"/>
</dbReference>
<dbReference type="SMART" id="SM00047">
    <property type="entry name" value="LYZ2"/>
    <property type="match status" value="1"/>
</dbReference>
<evidence type="ECO:0000313" key="12">
    <source>
        <dbReference type="EMBL" id="PPC78460.1"/>
    </source>
</evidence>
<dbReference type="FunFam" id="2.10.70.40:FF:000001">
    <property type="entry name" value="Flagellar assembly peptidoglycan hydrolase FlgJ"/>
    <property type="match status" value="1"/>
</dbReference>
<dbReference type="GO" id="GO:0042597">
    <property type="term" value="C:periplasmic space"/>
    <property type="evidence" value="ECO:0007669"/>
    <property type="project" value="UniProtKB-SubCell"/>
</dbReference>
<gene>
    <name evidence="12" type="ORF">C4K68_05255</name>
</gene>
<reference evidence="12 13" key="1">
    <citation type="submission" date="2018-02" db="EMBL/GenBank/DDBJ databases">
        <title>novel marine gammaproteobacteria from coastal saline agro ecosystem.</title>
        <authorList>
            <person name="Krishnan R."/>
            <person name="Ramesh Kumar N."/>
        </authorList>
    </citation>
    <scope>NUCLEOTIDE SEQUENCE [LARGE SCALE GENOMIC DNA]</scope>
    <source>
        <strain evidence="12 13">228</strain>
    </source>
</reference>
<comment type="subcellular location">
    <subcellularLocation>
        <location evidence="2">Periplasm</location>
    </subcellularLocation>
</comment>